<feature type="compositionally biased region" description="Gly residues" evidence="1">
    <location>
        <begin position="586"/>
        <end position="596"/>
    </location>
</feature>
<feature type="compositionally biased region" description="Basic and acidic residues" evidence="1">
    <location>
        <begin position="507"/>
        <end position="516"/>
    </location>
</feature>
<gene>
    <name evidence="2" type="ORF">ACAT0790_LOCUS10794</name>
</gene>
<feature type="compositionally biased region" description="Gly residues" evidence="1">
    <location>
        <begin position="605"/>
        <end position="621"/>
    </location>
</feature>
<proteinExistence type="predicted"/>
<name>A0A7S1LLK5_ALECA</name>
<protein>
    <submittedName>
        <fullName evidence="2">Uncharacterized protein</fullName>
    </submittedName>
</protein>
<feature type="compositionally biased region" description="Low complexity" evidence="1">
    <location>
        <begin position="536"/>
        <end position="545"/>
    </location>
</feature>
<reference evidence="2" key="1">
    <citation type="submission" date="2021-01" db="EMBL/GenBank/DDBJ databases">
        <authorList>
            <person name="Corre E."/>
            <person name="Pelletier E."/>
            <person name="Niang G."/>
            <person name="Scheremetjew M."/>
            <person name="Finn R."/>
            <person name="Kale V."/>
            <person name="Holt S."/>
            <person name="Cochrane G."/>
            <person name="Meng A."/>
            <person name="Brown T."/>
            <person name="Cohen L."/>
        </authorList>
    </citation>
    <scope>NUCLEOTIDE SEQUENCE</scope>
    <source>
        <strain evidence="2">OF101</strain>
    </source>
</reference>
<evidence type="ECO:0000313" key="2">
    <source>
        <dbReference type="EMBL" id="CAD9107824.1"/>
    </source>
</evidence>
<dbReference type="AlphaFoldDB" id="A0A7S1LLK5"/>
<dbReference type="EMBL" id="HBGE01018075">
    <property type="protein sequence ID" value="CAD9107824.1"/>
    <property type="molecule type" value="Transcribed_RNA"/>
</dbReference>
<organism evidence="2">
    <name type="scientific">Alexandrium catenella</name>
    <name type="common">Red tide dinoflagellate</name>
    <name type="synonym">Gonyaulax catenella</name>
    <dbReference type="NCBI Taxonomy" id="2925"/>
    <lineage>
        <taxon>Eukaryota</taxon>
        <taxon>Sar</taxon>
        <taxon>Alveolata</taxon>
        <taxon>Dinophyceae</taxon>
        <taxon>Gonyaulacales</taxon>
        <taxon>Pyrocystaceae</taxon>
        <taxon>Alexandrium</taxon>
    </lineage>
</organism>
<evidence type="ECO:0000256" key="1">
    <source>
        <dbReference type="SAM" id="MobiDB-lite"/>
    </source>
</evidence>
<accession>A0A7S1LLK5</accession>
<feature type="region of interest" description="Disordered" evidence="1">
    <location>
        <begin position="440"/>
        <end position="708"/>
    </location>
</feature>
<feature type="compositionally biased region" description="Low complexity" evidence="1">
    <location>
        <begin position="458"/>
        <end position="506"/>
    </location>
</feature>
<sequence>MSSSADLVQHATERLEAYKSPSRTVQIKRLTQQHGLSDEVQLALRLLSPDHLKEILAGGEDLRQKLAEVSDKDGLMRSLISMLDPDVEALVSGLQAMEGEEAADAGAEDGGAQDAGAQSSLETLSGDELLAEAQRRLEANKSATSAAAIKKFARDHELGDEVQLALRMLDRANLEELLAGEADIQQKFAQVGDRDELMLSLVSALDADVVGLVKGLQALEQQENAATSTTSAGAAEVPAEPSAEELVAEAERRLAANKTATSVAAISRFAQDYQLSESVQLALRLLDTAKLEELLAGEDELQQKFAEVADRDRLMMSLIAMLDSEVESLVSGLQQVEQGQGGQQENGDLVSEAQRRLESNKTPVSDMQVKKLTQDHGLSEEVQLALRLLAPDHLKELVAGGKELQRKLQQVPDRNKTMLDLVEMLDPDVDRLVKGLMHLDQAGAPGPTTVSKAPAVPAGKGQSKGAGKKGAAPTTNKAGSVAPPSSKAPPAKRGADGQADGWADWGGDSKRQKGGEGDGGWNGWQDSGRKGGGDSWKGSGDSWNKGNGGGDGWGKGKKGGGDTWSKGKGGGDSWNKGKGGDSWSKGKGGGDGWNKGKGGDSWSKGKGGGDGWDSGKGGGDSWKGADSWNSGSWKSDGDSWKSGGDAWKNEGVWSSKPANGHAEQRAPKPAGDRAVVPPKVAPVPPKNAPVCPKADGGSGGPKKKPKCMICKGDHRAADCPKMK</sequence>
<feature type="compositionally biased region" description="Low complexity" evidence="1">
    <location>
        <begin position="573"/>
        <end position="585"/>
    </location>
</feature>